<dbReference type="SUPFAM" id="SSF53383">
    <property type="entry name" value="PLP-dependent transferases"/>
    <property type="match status" value="1"/>
</dbReference>
<evidence type="ECO:0000256" key="5">
    <source>
        <dbReference type="ARBA" id="ARBA00023163"/>
    </source>
</evidence>
<dbReference type="InterPro" id="IPR051446">
    <property type="entry name" value="HTH_trans_reg/aminotransferase"/>
</dbReference>
<dbReference type="Gene3D" id="3.40.640.10">
    <property type="entry name" value="Type I PLP-dependent aspartate aminotransferase-like (Major domain)"/>
    <property type="match status" value="1"/>
</dbReference>
<protein>
    <submittedName>
        <fullName evidence="7">PLP-dependent aminotransferase family protein</fullName>
    </submittedName>
</protein>
<evidence type="ECO:0000313" key="8">
    <source>
        <dbReference type="Proteomes" id="UP000820669"/>
    </source>
</evidence>
<feature type="domain" description="HTH gntR-type" evidence="6">
    <location>
        <begin position="46"/>
        <end position="114"/>
    </location>
</feature>
<gene>
    <name evidence="7" type="ORF">HF526_27050</name>
</gene>
<evidence type="ECO:0000313" key="7">
    <source>
        <dbReference type="EMBL" id="NMI00935.1"/>
    </source>
</evidence>
<name>A0ABX1SIZ5_9PSEU</name>
<dbReference type="Proteomes" id="UP000820669">
    <property type="component" value="Unassembled WGS sequence"/>
</dbReference>
<organism evidence="7 8">
    <name type="scientific">Pseudonocardia acidicola</name>
    <dbReference type="NCBI Taxonomy" id="2724939"/>
    <lineage>
        <taxon>Bacteria</taxon>
        <taxon>Bacillati</taxon>
        <taxon>Actinomycetota</taxon>
        <taxon>Actinomycetes</taxon>
        <taxon>Pseudonocardiales</taxon>
        <taxon>Pseudonocardiaceae</taxon>
        <taxon>Pseudonocardia</taxon>
    </lineage>
</organism>
<comment type="similarity">
    <text evidence="1">In the C-terminal section; belongs to the class-I pyridoxal-phosphate-dependent aminotransferase family.</text>
</comment>
<evidence type="ECO:0000256" key="3">
    <source>
        <dbReference type="ARBA" id="ARBA00023015"/>
    </source>
</evidence>
<dbReference type="PROSITE" id="PS50949">
    <property type="entry name" value="HTH_GNTR"/>
    <property type="match status" value="1"/>
</dbReference>
<dbReference type="Pfam" id="PF00155">
    <property type="entry name" value="Aminotran_1_2"/>
    <property type="match status" value="1"/>
</dbReference>
<keyword evidence="7" id="KW-0032">Aminotransferase</keyword>
<accession>A0ABX1SIZ5</accession>
<evidence type="ECO:0000256" key="2">
    <source>
        <dbReference type="ARBA" id="ARBA00022898"/>
    </source>
</evidence>
<comment type="caution">
    <text evidence="7">The sequence shown here is derived from an EMBL/GenBank/DDBJ whole genome shotgun (WGS) entry which is preliminary data.</text>
</comment>
<keyword evidence="7" id="KW-0808">Transferase</keyword>
<keyword evidence="5" id="KW-0804">Transcription</keyword>
<dbReference type="InterPro" id="IPR004839">
    <property type="entry name" value="Aminotransferase_I/II_large"/>
</dbReference>
<evidence type="ECO:0000256" key="1">
    <source>
        <dbReference type="ARBA" id="ARBA00005384"/>
    </source>
</evidence>
<dbReference type="Pfam" id="PF00392">
    <property type="entry name" value="GntR"/>
    <property type="match status" value="1"/>
</dbReference>
<keyword evidence="8" id="KW-1185">Reference proteome</keyword>
<dbReference type="InterPro" id="IPR000524">
    <property type="entry name" value="Tscrpt_reg_HTH_GntR"/>
</dbReference>
<dbReference type="PRINTS" id="PR00035">
    <property type="entry name" value="HTHGNTR"/>
</dbReference>
<keyword evidence="4" id="KW-0238">DNA-binding</keyword>
<dbReference type="Gene3D" id="1.10.10.10">
    <property type="entry name" value="Winged helix-like DNA-binding domain superfamily/Winged helix DNA-binding domain"/>
    <property type="match status" value="1"/>
</dbReference>
<dbReference type="InterPro" id="IPR036390">
    <property type="entry name" value="WH_DNA-bd_sf"/>
</dbReference>
<proteinExistence type="inferred from homology"/>
<dbReference type="InterPro" id="IPR015421">
    <property type="entry name" value="PyrdxlP-dep_Trfase_major"/>
</dbReference>
<keyword evidence="3" id="KW-0805">Transcription regulation</keyword>
<keyword evidence="2" id="KW-0663">Pyridoxal phosphate</keyword>
<reference evidence="7 8" key="1">
    <citation type="submission" date="2020-04" db="EMBL/GenBank/DDBJ databases">
        <authorList>
            <person name="Klaysubun C."/>
            <person name="Duangmal K."/>
            <person name="Lipun K."/>
        </authorList>
    </citation>
    <scope>NUCLEOTIDE SEQUENCE [LARGE SCALE GENOMIC DNA]</scope>
    <source>
        <strain evidence="7 8">K10HN5</strain>
    </source>
</reference>
<dbReference type="SUPFAM" id="SSF46785">
    <property type="entry name" value="Winged helix' DNA-binding domain"/>
    <property type="match status" value="1"/>
</dbReference>
<evidence type="ECO:0000259" key="6">
    <source>
        <dbReference type="PROSITE" id="PS50949"/>
    </source>
</evidence>
<evidence type="ECO:0000256" key="4">
    <source>
        <dbReference type="ARBA" id="ARBA00023125"/>
    </source>
</evidence>
<dbReference type="SMART" id="SM00345">
    <property type="entry name" value="HTH_GNTR"/>
    <property type="match status" value="1"/>
</dbReference>
<dbReference type="EMBL" id="JAAXLA010000069">
    <property type="protein sequence ID" value="NMI00935.1"/>
    <property type="molecule type" value="Genomic_DNA"/>
</dbReference>
<dbReference type="CDD" id="cd00609">
    <property type="entry name" value="AAT_like"/>
    <property type="match status" value="1"/>
</dbReference>
<dbReference type="PANTHER" id="PTHR46577">
    <property type="entry name" value="HTH-TYPE TRANSCRIPTIONAL REGULATORY PROTEIN GABR"/>
    <property type="match status" value="1"/>
</dbReference>
<dbReference type="GO" id="GO:0008483">
    <property type="term" value="F:transaminase activity"/>
    <property type="evidence" value="ECO:0007669"/>
    <property type="project" value="UniProtKB-KW"/>
</dbReference>
<dbReference type="InterPro" id="IPR036388">
    <property type="entry name" value="WH-like_DNA-bd_sf"/>
</dbReference>
<sequence>MVSSIGSLIHGQLRESGPVDRDDIERRISARSFARLLGGWRPATGRHLAAALSERIRLLVLDGRLPLQTRVPAERELAAALDVSRTTVAGAYDALRAAGFLHSRRGSGSWTRLPDPQPGTPATAVAPFSPHTDDTLFDLAHAALPAPTDEIRRAAAAALTDLDGHLGGHGYHLLGLPVLRAAIAHRFTARGLPTTADQILVTAGAQHAIALVLGALTSPGDRVLVEHPTYPNALDAIRARSGRCVPVALGPEGVWDLELFTAAVRDGAPRLAYLIPDFQNPTGALMDDAHRAELVGLARRTGTPLLVDETLTELPLPGPDAGPGPVGPPRPFAAHGAEDSPLVLTVGSASKVFWGGLRIGWIRTSAAMVRRIAALRPATDLGGAVLDQLVTARLLADIDTIGATRRADLADARDHLLGRLAELFPGWRAVRPAGGLSLWLDLGAPVSSRLAGSARRLGVLLAAGPRFGLDGAFERYLRLPYTLRRDRVEPALAGLATAWHGLGATGPAEAEPVAVA</sequence>
<dbReference type="PANTHER" id="PTHR46577:SF1">
    <property type="entry name" value="HTH-TYPE TRANSCRIPTIONAL REGULATORY PROTEIN GABR"/>
    <property type="match status" value="1"/>
</dbReference>
<dbReference type="InterPro" id="IPR015424">
    <property type="entry name" value="PyrdxlP-dep_Trfase"/>
</dbReference>
<dbReference type="CDD" id="cd07377">
    <property type="entry name" value="WHTH_GntR"/>
    <property type="match status" value="1"/>
</dbReference>